<dbReference type="InterPro" id="IPR002227">
    <property type="entry name" value="Tyrosinase_Cu-bd"/>
</dbReference>
<keyword evidence="10" id="KW-1185">Reference proteome</keyword>
<dbReference type="GO" id="GO:0042438">
    <property type="term" value="P:melanin biosynthetic process"/>
    <property type="evidence" value="ECO:0007669"/>
    <property type="project" value="UniProtKB-KW"/>
</dbReference>
<dbReference type="InterPro" id="IPR050316">
    <property type="entry name" value="Tyrosinase/Hemocyanin"/>
</dbReference>
<comment type="similarity">
    <text evidence="1">Belongs to the tyrosinase family.</text>
</comment>
<comment type="caution">
    <text evidence="9">The sequence shown here is derived from an EMBL/GenBank/DDBJ whole genome shotgun (WGS) entry which is preliminary data.</text>
</comment>
<dbReference type="PROSITE" id="PS00498">
    <property type="entry name" value="TYROSINASE_2"/>
    <property type="match status" value="1"/>
</dbReference>
<evidence type="ECO:0000256" key="5">
    <source>
        <dbReference type="ARBA" id="ARBA00023101"/>
    </source>
</evidence>
<comment type="catalytic activity">
    <reaction evidence="7">
        <text>L-tyrosine + O2 = L-dopaquinone + H2O</text>
        <dbReference type="Rhea" id="RHEA:18117"/>
        <dbReference type="ChEBI" id="CHEBI:15377"/>
        <dbReference type="ChEBI" id="CHEBI:15379"/>
        <dbReference type="ChEBI" id="CHEBI:57924"/>
        <dbReference type="ChEBI" id="CHEBI:58315"/>
        <dbReference type="EC" id="1.14.18.1"/>
    </reaction>
</comment>
<dbReference type="SUPFAM" id="SSF48056">
    <property type="entry name" value="Di-copper centre-containing domain"/>
    <property type="match status" value="1"/>
</dbReference>
<dbReference type="OrthoDB" id="6132182at2759"/>
<sequence length="1191" mass="134761">MAPDLYYRNFTRNGTDDEDHLADEDFLAANFVDHFGKWLQIGNNASVDNFNDLINVFWNQSKGKKPPVEVHMFMVADGSAATVGEVPKADWFDPHIRLVAIVHSTGDENNAFNLSTEEWTLCIVGSAFLSDSNAFLQVAAWDGLTFRYYQRDKINNTNTWNYFGNSMDAFGKNEYLGPFNGHVNGACVMKEIHEPWLHWFNNNSTINFTDCFTDENNKEFMAAPYLTQPGGSILSQLTEGPDVLEQMITDGISAWFLRRVKNDFFSASGLLPSPKNVPRWAAHLFLTTTINMAAAKMNSNDESFSIPLDHFYDNESLSSSLINLLSEAPRLNVSVTEEEYQTAVKTLGLCVMQRIDVVESEPKPPGYVELPLTAMGGDKRFDNPDDKVLAFRTILQDNEGQAQFNILQASYEDAQGVVKMQTLKKLGPNKWLGLFSTNTFNALMMLDFWNPIYSWRRGVMMQYVPQNTTWNGKTYDLDVQFIDNVNNSSYVKAQIVDSPEYQFIQLLKLDLNTHQQNIANYFKAIEGYLGGKETKAEALVSYLSLAESRRRIYRPLPLDEFDTSMPYALNIPYDSPFLEMTADAKIQPMPARGQDFLLEWTRNLAGVDPEVVQGPSPEPNGPLSIAALPRPSLLVLPCQGALRSSTTARRSTKAGRRSTKRGCPFIKNVQVSNVSSLISSAKSSTNPTWEYDVLPLFTKPYWIAEDKRDEKSAHWIEEMLAYSGLKLDDYDSVKSRVESIYRHLRSTTMPITSDPHDYWPEEALETLRAWANGGFPLNSSSVISPKMIIPKPLDPLPSYRVRRDIMSLTPEELSVYQSRLEDVLRVGELGSKWQELGRLHADWCLHYQEATFLWHRAFLTYVEELIDFPIPYWNGYAVDSTKYDSPHAGVPSVFFDDHYISPKDQSTRCNPLKYALSLNGKSKSPENRYVTRNSFLFEREKSPEWTKKIDLFKTYHKQITDALSQSSYTSSHTSEHFGVPWANIQNFKDDNPDSWYPYRMDFDGLFEQVHDNFHGFVGPDMADNTYTAFDPIFLSYHANMDRLAGIFMEAHPNSQFTSNFPLQPFIDNGTKVSYDDPRRWKYTTIGDMAKNTRALGYMYEPPVSPDAFTPPVALSGANASGGRAISLPVEQAKATDGWESGTAAPTKKKVPYVSAIQTSSGRSLELGWVPDQETLGGRAHADADSLKLQGY</sequence>
<keyword evidence="3" id="KW-0479">Metal-binding</keyword>
<evidence type="ECO:0000259" key="8">
    <source>
        <dbReference type="PROSITE" id="PS00498"/>
    </source>
</evidence>
<dbReference type="GO" id="GO:0004503">
    <property type="term" value="F:tyrosinase activity"/>
    <property type="evidence" value="ECO:0007669"/>
    <property type="project" value="UniProtKB-EC"/>
</dbReference>
<evidence type="ECO:0000256" key="2">
    <source>
        <dbReference type="ARBA" id="ARBA00011906"/>
    </source>
</evidence>
<gene>
    <name evidence="9" type="ORF">G7Z17_g12337</name>
</gene>
<dbReference type="Gene3D" id="1.10.1280.10">
    <property type="entry name" value="Di-copper center containing domain from catechol oxidase"/>
    <property type="match status" value="1"/>
</dbReference>
<dbReference type="InterPro" id="IPR008922">
    <property type="entry name" value="Di-copper_centre_dom_sf"/>
</dbReference>
<organism evidence="9 10">
    <name type="scientific">Cylindrodendrum hubeiense</name>
    <dbReference type="NCBI Taxonomy" id="595255"/>
    <lineage>
        <taxon>Eukaryota</taxon>
        <taxon>Fungi</taxon>
        <taxon>Dikarya</taxon>
        <taxon>Ascomycota</taxon>
        <taxon>Pezizomycotina</taxon>
        <taxon>Sordariomycetes</taxon>
        <taxon>Hypocreomycetidae</taxon>
        <taxon>Hypocreales</taxon>
        <taxon>Nectriaceae</taxon>
        <taxon>Cylindrodendrum</taxon>
    </lineage>
</organism>
<proteinExistence type="inferred from homology"/>
<evidence type="ECO:0000256" key="7">
    <source>
        <dbReference type="ARBA" id="ARBA00048881"/>
    </source>
</evidence>
<dbReference type="EMBL" id="JAANBB010000546">
    <property type="protein sequence ID" value="KAF7539840.1"/>
    <property type="molecule type" value="Genomic_DNA"/>
</dbReference>
<evidence type="ECO:0000256" key="4">
    <source>
        <dbReference type="ARBA" id="ARBA00023008"/>
    </source>
</evidence>
<dbReference type="AlphaFoldDB" id="A0A9P5GXW2"/>
<keyword evidence="4" id="KW-0186">Copper</keyword>
<evidence type="ECO:0000256" key="1">
    <source>
        <dbReference type="ARBA" id="ARBA00009928"/>
    </source>
</evidence>
<dbReference type="Proteomes" id="UP000722485">
    <property type="component" value="Unassembled WGS sequence"/>
</dbReference>
<accession>A0A9P5GXW2</accession>
<dbReference type="GO" id="GO:0046872">
    <property type="term" value="F:metal ion binding"/>
    <property type="evidence" value="ECO:0007669"/>
    <property type="project" value="UniProtKB-KW"/>
</dbReference>
<evidence type="ECO:0000313" key="9">
    <source>
        <dbReference type="EMBL" id="KAF7539840.1"/>
    </source>
</evidence>
<dbReference type="Pfam" id="PF00264">
    <property type="entry name" value="Tyrosinase"/>
    <property type="match status" value="1"/>
</dbReference>
<keyword evidence="5" id="KW-0470">Melanin biosynthesis</keyword>
<feature type="domain" description="Tyrosinase copper-binding" evidence="8">
    <location>
        <begin position="1030"/>
        <end position="1041"/>
    </location>
</feature>
<dbReference type="PANTHER" id="PTHR11474">
    <property type="entry name" value="TYROSINASE FAMILY MEMBER"/>
    <property type="match status" value="1"/>
</dbReference>
<name>A0A9P5GXW2_9HYPO</name>
<evidence type="ECO:0000256" key="6">
    <source>
        <dbReference type="ARBA" id="ARBA00048233"/>
    </source>
</evidence>
<comment type="catalytic activity">
    <reaction evidence="6">
        <text>2 L-dopa + O2 = 2 L-dopaquinone + 2 H2O</text>
        <dbReference type="Rhea" id="RHEA:34287"/>
        <dbReference type="ChEBI" id="CHEBI:15377"/>
        <dbReference type="ChEBI" id="CHEBI:15379"/>
        <dbReference type="ChEBI" id="CHEBI:57504"/>
        <dbReference type="ChEBI" id="CHEBI:57924"/>
        <dbReference type="EC" id="1.14.18.1"/>
    </reaction>
</comment>
<reference evidence="9" key="1">
    <citation type="submission" date="2020-03" db="EMBL/GenBank/DDBJ databases">
        <title>Draft Genome Sequence of Cylindrodendrum hubeiense.</title>
        <authorList>
            <person name="Buettner E."/>
            <person name="Kellner H."/>
        </authorList>
    </citation>
    <scope>NUCLEOTIDE SEQUENCE</scope>
    <source>
        <strain evidence="9">IHI 201604</strain>
    </source>
</reference>
<protein>
    <recommendedName>
        <fullName evidence="2">tyrosinase</fullName>
        <ecNumber evidence="2">1.14.18.1</ecNumber>
    </recommendedName>
</protein>
<dbReference type="PANTHER" id="PTHR11474:SF76">
    <property type="entry name" value="SHKT DOMAIN-CONTAINING PROTEIN"/>
    <property type="match status" value="1"/>
</dbReference>
<evidence type="ECO:0000313" key="10">
    <source>
        <dbReference type="Proteomes" id="UP000722485"/>
    </source>
</evidence>
<dbReference type="EC" id="1.14.18.1" evidence="2"/>
<evidence type="ECO:0000256" key="3">
    <source>
        <dbReference type="ARBA" id="ARBA00022723"/>
    </source>
</evidence>